<keyword evidence="2" id="KW-1185">Reference proteome</keyword>
<name>A0ABR8A188_9CYAN</name>
<protein>
    <recommendedName>
        <fullName evidence="3">Flagellar hook-length control protein FliK</fullName>
    </recommendedName>
</protein>
<evidence type="ECO:0000313" key="1">
    <source>
        <dbReference type="EMBL" id="MBD2189768.1"/>
    </source>
</evidence>
<comment type="caution">
    <text evidence="1">The sequence shown here is derived from an EMBL/GenBank/DDBJ whole genome shotgun (WGS) entry which is preliminary data.</text>
</comment>
<organism evidence="1 2">
    <name type="scientific">Pseudanabaena mucicola FACHB-723</name>
    <dbReference type="NCBI Taxonomy" id="2692860"/>
    <lineage>
        <taxon>Bacteria</taxon>
        <taxon>Bacillati</taxon>
        <taxon>Cyanobacteriota</taxon>
        <taxon>Cyanophyceae</taxon>
        <taxon>Pseudanabaenales</taxon>
        <taxon>Pseudanabaenaceae</taxon>
        <taxon>Pseudanabaena</taxon>
    </lineage>
</organism>
<dbReference type="RefSeq" id="WP_190404587.1">
    <property type="nucleotide sequence ID" value="NZ_JACJQB010000051.1"/>
</dbReference>
<evidence type="ECO:0000313" key="2">
    <source>
        <dbReference type="Proteomes" id="UP000642094"/>
    </source>
</evidence>
<dbReference type="Proteomes" id="UP000642094">
    <property type="component" value="Unassembled WGS sequence"/>
</dbReference>
<accession>A0ABR8A188</accession>
<dbReference type="EMBL" id="JACJQB010000051">
    <property type="protein sequence ID" value="MBD2189768.1"/>
    <property type="molecule type" value="Genomic_DNA"/>
</dbReference>
<evidence type="ECO:0008006" key="3">
    <source>
        <dbReference type="Google" id="ProtNLM"/>
    </source>
</evidence>
<sequence>MSVFAPGTGGDLKSATLPAALLELATKVQLAEQAMTEPSDNIQISTNAEGNLVSISVSLPIEQSVATDGTIKIVATDYIV</sequence>
<reference evidence="1 2" key="1">
    <citation type="journal article" date="2020" name="ISME J.">
        <title>Comparative genomics reveals insights into cyanobacterial evolution and habitat adaptation.</title>
        <authorList>
            <person name="Chen M.Y."/>
            <person name="Teng W.K."/>
            <person name="Zhao L."/>
            <person name="Hu C.X."/>
            <person name="Zhou Y.K."/>
            <person name="Han B.P."/>
            <person name="Song L.R."/>
            <person name="Shu W.S."/>
        </authorList>
    </citation>
    <scope>NUCLEOTIDE SEQUENCE [LARGE SCALE GENOMIC DNA]</scope>
    <source>
        <strain evidence="1 2">FACHB-723</strain>
    </source>
</reference>
<proteinExistence type="predicted"/>
<gene>
    <name evidence="1" type="ORF">H6F41_16675</name>
</gene>